<evidence type="ECO:0000259" key="1">
    <source>
        <dbReference type="Pfam" id="PF04738"/>
    </source>
</evidence>
<proteinExistence type="predicted"/>
<reference evidence="3" key="1">
    <citation type="submission" date="2018-05" db="EMBL/GenBank/DDBJ databases">
        <authorList>
            <person name="Cea G.-C."/>
            <person name="William W."/>
        </authorList>
    </citation>
    <scope>NUCLEOTIDE SEQUENCE [LARGE SCALE GENOMIC DNA]</scope>
    <source>
        <strain evidence="3">DB21MT 5</strain>
    </source>
</reference>
<protein>
    <recommendedName>
        <fullName evidence="1">Lantibiotic dehydratase N-terminal domain-containing protein</fullName>
    </recommendedName>
</protein>
<name>A0A330LYD3_9GAMM</name>
<evidence type="ECO:0000313" key="3">
    <source>
        <dbReference type="Proteomes" id="UP000250163"/>
    </source>
</evidence>
<dbReference type="EMBL" id="LS483250">
    <property type="protein sequence ID" value="SQD80708.1"/>
    <property type="molecule type" value="Genomic_DNA"/>
</dbReference>
<evidence type="ECO:0000313" key="2">
    <source>
        <dbReference type="EMBL" id="SQD80708.1"/>
    </source>
</evidence>
<feature type="domain" description="Lantibiotic dehydratase N-terminal" evidence="1">
    <location>
        <begin position="128"/>
        <end position="578"/>
    </location>
</feature>
<dbReference type="RefSeq" id="WP_112718210.1">
    <property type="nucleotide sequence ID" value="NZ_LS483250.1"/>
</dbReference>
<sequence length="823" mass="94154">MKCSDYFWLRSTGFEIEELISLTDLPNLPHFNDYYMLVGQAQTIKANLKTQLIEFGEQSSRNFLRKLNDGEQLSIRVLPVELRGKLGDATEQLNQLQTTLAKMKIDLDSDFSKYTEQTRQRLIDFLDQPEISEALFISNPEACKRIKSLVEGRAGFNDSRKKQKIRLGWSYAQRFCTKNDTCSFFGPITWGQFLADQDALVEVNHAEGNWLRSRKTFFESWVIQRIIGQLNEQCPDANKVPLMLNTGCVLVDDVLFYPLEKSRQLSGDMLNIVRLLQHHAHVYNCDSLLAKLMIDNDVALKRLIDAGIIKIGFVLSPRVENPLKALADKLVDAKLPTDFTQQWLNTFTELESQREAYASGSLEQRQIALVNLNNLLSAANVSLSRSSGEMYVGRYPVYEDCSRDTQVSFNQTIKKHIEEDFTPLILLYQWLTRVTAYELHQHWLGVWSQCCSEYDTDELNILTFLNALKPLQDDIGQQVQTRITTVLQQSWGEILTTVDAKNENAVDSAEIQLTSDDFTVLMSYLNESCPDAQHFEVFGDAFHSPDFMLSASSQEALNAGDYHLIIGEVHPAVHTLSQPVAAHFSPFNQQINAEVKSLFSSPRLILADTPTSYQRSHIDWPIINNYQQLILPTGGGCVALANQFSAGRAQIVLVDGRLRVTDRLGYFNEDLLCVHNTQLHQLLFDLAGDIIPRHECRRILFNRSIYKRRTWSFESSDWPVSSKDELGLFVQWRLWKDKYQMPRWIFVKCDSEPKPFFVDFDNPLSLDALVSALKKAKVIRVSEMLPDPNALWFADKRGKFCAEIRTSMIISDNNKPVSSEQYE</sequence>
<dbReference type="AlphaFoldDB" id="A0A330LYD3"/>
<dbReference type="Proteomes" id="UP000250163">
    <property type="component" value="Chromosome MORIYA"/>
</dbReference>
<dbReference type="KEGG" id="mya:MORIYA_4256"/>
<dbReference type="OrthoDB" id="8428173at2"/>
<keyword evidence="3" id="KW-1185">Reference proteome</keyword>
<dbReference type="Pfam" id="PF04738">
    <property type="entry name" value="Lant_dehydr_N"/>
    <property type="match status" value="1"/>
</dbReference>
<dbReference type="InterPro" id="IPR006827">
    <property type="entry name" value="Lant_deHydtase_N"/>
</dbReference>
<organism evidence="2 3">
    <name type="scientific">Moritella yayanosii</name>
    <dbReference type="NCBI Taxonomy" id="69539"/>
    <lineage>
        <taxon>Bacteria</taxon>
        <taxon>Pseudomonadati</taxon>
        <taxon>Pseudomonadota</taxon>
        <taxon>Gammaproteobacteria</taxon>
        <taxon>Alteromonadales</taxon>
        <taxon>Moritellaceae</taxon>
        <taxon>Moritella</taxon>
    </lineage>
</organism>
<accession>A0A330LYD3</accession>
<gene>
    <name evidence="2" type="ORF">MORIYA_4256</name>
</gene>